<keyword evidence="2" id="KW-1185">Reference proteome</keyword>
<protein>
    <submittedName>
        <fullName evidence="1">Uncharacterized protein</fullName>
    </submittedName>
</protein>
<evidence type="ECO:0000313" key="1">
    <source>
        <dbReference type="EMBL" id="KDE39003.1"/>
    </source>
</evidence>
<sequence length="213" mass="24684">MMLIRVLPSLESREDWLSFFRREHPYCLVETPAVLVDFQSTFLQLTCFQPEQANPVRYTLGARSSLEPAWQLIKGCGWRLSCVIEGLESLDFNTNVRDNTPFKLPSDLSVRKSFAREPRLEPLLHRNNHTGLTPEALARRLRDGQYCDWQALCAPPLPSFHSTLLSLSTEPWRWQVEQQDNQVHLALDGRHIYRCDLTTEPPKQSLRSDLIKL</sequence>
<dbReference type="RefSeq" id="WP_051632723.1">
    <property type="nucleotide sequence ID" value="NZ_JMSZ01000032.1"/>
</dbReference>
<organism evidence="1 2">
    <name type="scientific">Nitrincola lacisaponensis</name>
    <dbReference type="NCBI Taxonomy" id="267850"/>
    <lineage>
        <taxon>Bacteria</taxon>
        <taxon>Pseudomonadati</taxon>
        <taxon>Pseudomonadota</taxon>
        <taxon>Gammaproteobacteria</taxon>
        <taxon>Oceanospirillales</taxon>
        <taxon>Oceanospirillaceae</taxon>
        <taxon>Nitrincola</taxon>
    </lineage>
</organism>
<evidence type="ECO:0000313" key="2">
    <source>
        <dbReference type="Proteomes" id="UP000027318"/>
    </source>
</evidence>
<dbReference type="Proteomes" id="UP000027318">
    <property type="component" value="Unassembled WGS sequence"/>
</dbReference>
<accession>A0A063XXZ7</accession>
<dbReference type="AlphaFoldDB" id="A0A063XXZ7"/>
<reference evidence="1 2" key="1">
    <citation type="journal article" date="2005" name="Int. J. Syst. Evol. Microbiol.">
        <title>Nitrincola lacisaponensis gen. nov., sp. nov., a novel alkaliphilic bacterium isolated from an alkaline, saline lake.</title>
        <authorList>
            <person name="Dimitriu P.A."/>
            <person name="Shukla S.K."/>
            <person name="Conradt J."/>
            <person name="Marquez M.C."/>
            <person name="Ventosa A."/>
            <person name="Maglia A."/>
            <person name="Peyton B.M."/>
            <person name="Pinkart H.C."/>
            <person name="Mormile M.R."/>
        </authorList>
    </citation>
    <scope>NUCLEOTIDE SEQUENCE [LARGE SCALE GENOMIC DNA]</scope>
    <source>
        <strain evidence="1 2">4CA</strain>
    </source>
</reference>
<dbReference type="OrthoDB" id="6115147at2"/>
<dbReference type="STRING" id="267850.ADINL_2132"/>
<gene>
    <name evidence="1" type="ORF">ADINL_2132</name>
</gene>
<dbReference type="EMBL" id="JMSZ01000032">
    <property type="protein sequence ID" value="KDE39003.1"/>
    <property type="molecule type" value="Genomic_DNA"/>
</dbReference>
<comment type="caution">
    <text evidence="1">The sequence shown here is derived from an EMBL/GenBank/DDBJ whole genome shotgun (WGS) entry which is preliminary data.</text>
</comment>
<proteinExistence type="predicted"/>
<name>A0A063XXZ7_9GAMM</name>